<feature type="transmembrane region" description="Helical" evidence="1">
    <location>
        <begin position="33"/>
        <end position="51"/>
    </location>
</feature>
<feature type="transmembrane region" description="Helical" evidence="1">
    <location>
        <begin position="63"/>
        <end position="85"/>
    </location>
</feature>
<accession>A0ABX5GZB3</accession>
<evidence type="ECO:0000313" key="2">
    <source>
        <dbReference type="EMBL" id="PSX03945.1"/>
    </source>
</evidence>
<dbReference type="EMBL" id="PYOU01000027">
    <property type="protein sequence ID" value="PSX03945.1"/>
    <property type="molecule type" value="Genomic_DNA"/>
</dbReference>
<keyword evidence="3" id="KW-1185">Reference proteome</keyword>
<proteinExistence type="predicted"/>
<protein>
    <submittedName>
        <fullName evidence="2">Uncharacterized protein</fullName>
    </submittedName>
</protein>
<dbReference type="Proteomes" id="UP000240989">
    <property type="component" value="Unassembled WGS sequence"/>
</dbReference>
<reference evidence="2 3" key="1">
    <citation type="submission" date="2018-01" db="EMBL/GenBank/DDBJ databases">
        <title>Whole genome sequencing of Histamine producing bacteria.</title>
        <authorList>
            <person name="Butler K."/>
        </authorList>
    </citation>
    <scope>NUCLEOTIDE SEQUENCE [LARGE SCALE GENOMIC DNA]</scope>
    <source>
        <strain evidence="2 3">A6-1</strain>
    </source>
</reference>
<feature type="transmembrane region" description="Helical" evidence="1">
    <location>
        <begin position="91"/>
        <end position="114"/>
    </location>
</feature>
<gene>
    <name evidence="2" type="ORF">C0W27_20845</name>
</gene>
<keyword evidence="1" id="KW-0472">Membrane</keyword>
<sequence>MISKILSKAKDISLTEEDKQAYLHDIKLSFDALRNYGICYVLLSAAYYLSLSYSKIGYGLNEYLCVSLGVFGVTLLAANTYWIYAMMLKRVSSVINIISVILFGIVGLSGYLVASDLMPKLNHSDSTIQIQNNEVACKTNK</sequence>
<keyword evidence="1" id="KW-1133">Transmembrane helix</keyword>
<comment type="caution">
    <text evidence="2">The sequence shown here is derived from an EMBL/GenBank/DDBJ whole genome shotgun (WGS) entry which is preliminary data.</text>
</comment>
<evidence type="ECO:0000313" key="3">
    <source>
        <dbReference type="Proteomes" id="UP000240989"/>
    </source>
</evidence>
<dbReference type="RefSeq" id="WP_045152821.1">
    <property type="nucleotide sequence ID" value="NZ_JZSW01000007.1"/>
</dbReference>
<evidence type="ECO:0000256" key="1">
    <source>
        <dbReference type="SAM" id="Phobius"/>
    </source>
</evidence>
<organism evidence="2 3">
    <name type="scientific">Photobacterium angustum</name>
    <dbReference type="NCBI Taxonomy" id="661"/>
    <lineage>
        <taxon>Bacteria</taxon>
        <taxon>Pseudomonadati</taxon>
        <taxon>Pseudomonadota</taxon>
        <taxon>Gammaproteobacteria</taxon>
        <taxon>Vibrionales</taxon>
        <taxon>Vibrionaceae</taxon>
        <taxon>Photobacterium</taxon>
    </lineage>
</organism>
<name>A0ABX5GZB3_PHOAN</name>
<keyword evidence="1" id="KW-0812">Transmembrane</keyword>